<dbReference type="EMBL" id="CM045771">
    <property type="protein sequence ID" value="KAI7988122.1"/>
    <property type="molecule type" value="Genomic_DNA"/>
</dbReference>
<name>A0ACC0FH93_9ERIC</name>
<sequence length="89" mass="9940">MEIKISAPITLYTVNRAGAAPNLVGSDNAAEDPEDQVPPDDAPQATPANVMPSNEPPQYWTEFLAMEQQRYNQRIEWEHQMTNQVNSLG</sequence>
<gene>
    <name evidence="1" type="ORF">LOK49_LG13G01978</name>
</gene>
<reference evidence="1 2" key="1">
    <citation type="journal article" date="2022" name="Plant J.">
        <title>Chromosome-level genome of Camellia lanceoleosa provides a valuable resource for understanding genome evolution and self-incompatibility.</title>
        <authorList>
            <person name="Gong W."/>
            <person name="Xiao S."/>
            <person name="Wang L."/>
            <person name="Liao Z."/>
            <person name="Chang Y."/>
            <person name="Mo W."/>
            <person name="Hu G."/>
            <person name="Li W."/>
            <person name="Zhao G."/>
            <person name="Zhu H."/>
            <person name="Hu X."/>
            <person name="Ji K."/>
            <person name="Xiang X."/>
            <person name="Song Q."/>
            <person name="Yuan D."/>
            <person name="Jin S."/>
            <person name="Zhang L."/>
        </authorList>
    </citation>
    <scope>NUCLEOTIDE SEQUENCE [LARGE SCALE GENOMIC DNA]</scope>
    <source>
        <strain evidence="1">SQ_2022a</strain>
    </source>
</reference>
<evidence type="ECO:0000313" key="2">
    <source>
        <dbReference type="Proteomes" id="UP001060215"/>
    </source>
</evidence>
<protein>
    <submittedName>
        <fullName evidence="1">Uncharacterized protein</fullName>
    </submittedName>
</protein>
<dbReference type="Proteomes" id="UP001060215">
    <property type="component" value="Chromosome 14"/>
</dbReference>
<comment type="caution">
    <text evidence="1">The sequence shown here is derived from an EMBL/GenBank/DDBJ whole genome shotgun (WGS) entry which is preliminary data.</text>
</comment>
<keyword evidence="2" id="KW-1185">Reference proteome</keyword>
<proteinExistence type="predicted"/>
<evidence type="ECO:0000313" key="1">
    <source>
        <dbReference type="EMBL" id="KAI7988122.1"/>
    </source>
</evidence>
<accession>A0ACC0FH93</accession>
<organism evidence="1 2">
    <name type="scientific">Camellia lanceoleosa</name>
    <dbReference type="NCBI Taxonomy" id="1840588"/>
    <lineage>
        <taxon>Eukaryota</taxon>
        <taxon>Viridiplantae</taxon>
        <taxon>Streptophyta</taxon>
        <taxon>Embryophyta</taxon>
        <taxon>Tracheophyta</taxon>
        <taxon>Spermatophyta</taxon>
        <taxon>Magnoliopsida</taxon>
        <taxon>eudicotyledons</taxon>
        <taxon>Gunneridae</taxon>
        <taxon>Pentapetalae</taxon>
        <taxon>asterids</taxon>
        <taxon>Ericales</taxon>
        <taxon>Theaceae</taxon>
        <taxon>Camellia</taxon>
    </lineage>
</organism>